<dbReference type="InterPro" id="IPR051927">
    <property type="entry name" value="Zn_Chap_cDPG_Synth"/>
</dbReference>
<dbReference type="AlphaFoldDB" id="A0A5R9AFB7"/>
<dbReference type="SMART" id="SM00833">
    <property type="entry name" value="CobW_C"/>
    <property type="match status" value="1"/>
</dbReference>
<evidence type="ECO:0000313" key="2">
    <source>
        <dbReference type="EMBL" id="TLP77180.1"/>
    </source>
</evidence>
<evidence type="ECO:0000259" key="1">
    <source>
        <dbReference type="SMART" id="SM00833"/>
    </source>
</evidence>
<dbReference type="SUPFAM" id="SSF90002">
    <property type="entry name" value="Hypothetical protein YjiA, C-terminal domain"/>
    <property type="match status" value="1"/>
</dbReference>
<accession>A0A5R9AFB7</accession>
<dbReference type="PANTHER" id="PTHR43603">
    <property type="entry name" value="COBW DOMAIN-CONTAINING PROTEIN DDB_G0274527"/>
    <property type="match status" value="1"/>
</dbReference>
<gene>
    <name evidence="2" type="ORF">FEF27_05680</name>
</gene>
<name>A0A5R9AFB7_9MICC</name>
<feature type="domain" description="CobW C-terminal" evidence="1">
    <location>
        <begin position="217"/>
        <end position="319"/>
    </location>
</feature>
<dbReference type="EMBL" id="VAWA01000005">
    <property type="protein sequence ID" value="TLP77180.1"/>
    <property type="molecule type" value="Genomic_DNA"/>
</dbReference>
<dbReference type="Pfam" id="PF07683">
    <property type="entry name" value="CobW_C"/>
    <property type="match status" value="1"/>
</dbReference>
<dbReference type="InterPro" id="IPR027417">
    <property type="entry name" value="P-loop_NTPase"/>
</dbReference>
<dbReference type="Proteomes" id="UP000306544">
    <property type="component" value="Unassembled WGS sequence"/>
</dbReference>
<comment type="caution">
    <text evidence="2">The sequence shown here is derived from an EMBL/GenBank/DDBJ whole genome shotgun (WGS) entry which is preliminary data.</text>
</comment>
<protein>
    <recommendedName>
        <fullName evidence="1">CobW C-terminal domain-containing protein</fullName>
    </recommendedName>
</protein>
<organism evidence="2 3">
    <name type="scientific">Nesterenkonia sphaerica</name>
    <dbReference type="NCBI Taxonomy" id="1804988"/>
    <lineage>
        <taxon>Bacteria</taxon>
        <taxon>Bacillati</taxon>
        <taxon>Actinomycetota</taxon>
        <taxon>Actinomycetes</taxon>
        <taxon>Micrococcales</taxon>
        <taxon>Micrococcaceae</taxon>
        <taxon>Nesterenkonia</taxon>
    </lineage>
</organism>
<dbReference type="PANTHER" id="PTHR43603:SF1">
    <property type="entry name" value="ZINC-REGULATED GTPASE METALLOPROTEIN ACTIVATOR 1"/>
    <property type="match status" value="1"/>
</dbReference>
<reference evidence="2 3" key="1">
    <citation type="submission" date="2019-05" db="EMBL/GenBank/DDBJ databases">
        <title>Nesterenkonia sp. GY239, isolated from the Southern Atlantic Ocean.</title>
        <authorList>
            <person name="Zhang G."/>
        </authorList>
    </citation>
    <scope>NUCLEOTIDE SEQUENCE [LARGE SCALE GENOMIC DNA]</scope>
    <source>
        <strain evidence="2 3">GY239</strain>
    </source>
</reference>
<proteinExistence type="predicted"/>
<sequence length="347" mass="37925">MERTLMPTEVTAVVGACGPERQRYARMAAHQRGASVVPAQQIAASGSAVEEALDHLLRGPGTGRLVVEYPLHHPVLHIIGELTDADVPTELTDLVCLVDAAHLLTDLSSAEQLPLASDQDCGHSSVYASRAELIVTQIEYASLVVLVNTDSLRAHQLNRLLTLISCLAPKADIDMVDSSGHQARRRDRGSFTMEQTHAGWVSLLNGDFAPRFHDSAVTALRYEQMRPFHPGRLDDLMMRWREATAGGALLRSAGFCHLATRPHITGHWNQVGTHAALFPAAFDHQLSPEDEPLAFGQDLALIGVGFRAEQLIRELDDAALTDQELLGGPALWATFPDPFPEWRTADH</sequence>
<evidence type="ECO:0000313" key="3">
    <source>
        <dbReference type="Proteomes" id="UP000306544"/>
    </source>
</evidence>
<dbReference type="OrthoDB" id="9808822at2"/>
<keyword evidence="3" id="KW-1185">Reference proteome</keyword>
<dbReference type="InterPro" id="IPR011629">
    <property type="entry name" value="CobW-like_C"/>
</dbReference>
<dbReference type="Gene3D" id="3.40.50.300">
    <property type="entry name" value="P-loop containing nucleotide triphosphate hydrolases"/>
    <property type="match status" value="1"/>
</dbReference>